<organism evidence="2 3">
    <name type="scientific">Glycine soja</name>
    <name type="common">Wild soybean</name>
    <dbReference type="NCBI Taxonomy" id="3848"/>
    <lineage>
        <taxon>Eukaryota</taxon>
        <taxon>Viridiplantae</taxon>
        <taxon>Streptophyta</taxon>
        <taxon>Embryophyta</taxon>
        <taxon>Tracheophyta</taxon>
        <taxon>Spermatophyta</taxon>
        <taxon>Magnoliopsida</taxon>
        <taxon>eudicotyledons</taxon>
        <taxon>Gunneridae</taxon>
        <taxon>Pentapetalae</taxon>
        <taxon>rosids</taxon>
        <taxon>fabids</taxon>
        <taxon>Fabales</taxon>
        <taxon>Fabaceae</taxon>
        <taxon>Papilionoideae</taxon>
        <taxon>50 kb inversion clade</taxon>
        <taxon>NPAAA clade</taxon>
        <taxon>indigoferoid/millettioid clade</taxon>
        <taxon>Phaseoleae</taxon>
        <taxon>Glycine</taxon>
        <taxon>Glycine subgen. Soja</taxon>
    </lineage>
</organism>
<accession>A0A445J3A5</accession>
<proteinExistence type="predicted"/>
<feature type="compositionally biased region" description="Low complexity" evidence="1">
    <location>
        <begin position="10"/>
        <end position="22"/>
    </location>
</feature>
<comment type="caution">
    <text evidence="2">The sequence shown here is derived from an EMBL/GenBank/DDBJ whole genome shotgun (WGS) entry which is preliminary data.</text>
</comment>
<evidence type="ECO:0000313" key="2">
    <source>
        <dbReference type="EMBL" id="RZB92862.1"/>
    </source>
</evidence>
<sequence length="141" mass="16242">MGRMSYNKVSTSTSSGKASSRCSRGFRLNPRKLYVLRLRKRFNFFLGLFDSWKLSYGEAIQLLKKVVCRKSGLKRNNSNNSTRSFVREEKIKGQDDCKMRSFGRSNSFYAEAIADCLEFIKRTSISSMDQSQDPISHIQDI</sequence>
<dbReference type="PANTHER" id="PTHR34996:SF3">
    <property type="entry name" value="OS06G0327400 PROTEIN"/>
    <property type="match status" value="1"/>
</dbReference>
<dbReference type="Proteomes" id="UP000289340">
    <property type="component" value="Chromosome 9"/>
</dbReference>
<keyword evidence="3" id="KW-1185">Reference proteome</keyword>
<evidence type="ECO:0000313" key="3">
    <source>
        <dbReference type="Proteomes" id="UP000289340"/>
    </source>
</evidence>
<name>A0A445J3A5_GLYSO</name>
<reference evidence="2 3" key="1">
    <citation type="submission" date="2018-09" db="EMBL/GenBank/DDBJ databases">
        <title>A high-quality reference genome of wild soybean provides a powerful tool to mine soybean genomes.</title>
        <authorList>
            <person name="Xie M."/>
            <person name="Chung C.Y.L."/>
            <person name="Li M.-W."/>
            <person name="Wong F.-L."/>
            <person name="Chan T.-F."/>
            <person name="Lam H.-M."/>
        </authorList>
    </citation>
    <scope>NUCLEOTIDE SEQUENCE [LARGE SCALE GENOMIC DNA]</scope>
    <source>
        <strain evidence="3">cv. W05</strain>
        <tissue evidence="2">Hypocotyl of etiolated seedlings</tissue>
    </source>
</reference>
<feature type="region of interest" description="Disordered" evidence="1">
    <location>
        <begin position="1"/>
        <end position="22"/>
    </location>
</feature>
<evidence type="ECO:0000256" key="1">
    <source>
        <dbReference type="SAM" id="MobiDB-lite"/>
    </source>
</evidence>
<gene>
    <name evidence="2" type="ORF">D0Y65_024680</name>
</gene>
<dbReference type="AlphaFoldDB" id="A0A445J3A5"/>
<dbReference type="PANTHER" id="PTHR34996">
    <property type="entry name" value="OS06G0327400 PROTEIN"/>
    <property type="match status" value="1"/>
</dbReference>
<protein>
    <submittedName>
        <fullName evidence="2">Uncharacterized protein</fullName>
    </submittedName>
</protein>
<dbReference type="EMBL" id="QZWG01000009">
    <property type="protein sequence ID" value="RZB92862.1"/>
    <property type="molecule type" value="Genomic_DNA"/>
</dbReference>